<dbReference type="GO" id="GO:0004175">
    <property type="term" value="F:endopeptidase activity"/>
    <property type="evidence" value="ECO:0007669"/>
    <property type="project" value="UniProtKB-ARBA"/>
</dbReference>
<dbReference type="AlphaFoldDB" id="A0A449E5I7"/>
<evidence type="ECO:0000256" key="1">
    <source>
        <dbReference type="ARBA" id="ARBA00009067"/>
    </source>
</evidence>
<evidence type="ECO:0000259" key="2">
    <source>
        <dbReference type="Pfam" id="PF02517"/>
    </source>
</evidence>
<dbReference type="Pfam" id="PF02517">
    <property type="entry name" value="Rce1-like"/>
    <property type="match status" value="1"/>
</dbReference>
<name>A0A449E5I7_ENTHR</name>
<comment type="caution">
    <text evidence="3">The sequence shown here is derived from an EMBL/GenBank/DDBJ whole genome shotgun (WGS) entry which is preliminary data.</text>
</comment>
<dbReference type="EMBL" id="CABEEP010000001">
    <property type="protein sequence ID" value="VTQ60090.1"/>
    <property type="molecule type" value="Genomic_DNA"/>
</dbReference>
<proteinExistence type="inferred from homology"/>
<sequence length="220" mass="24790">MTKRITEPNNQVLRIMIAFGVLGVGFYGLTQVDFYYIQFSFLVISGLVSYLLVFGFVGVRQLFSTPKRLIKTFLLILVGSQIYGMLASMIMGILAQLLDIQTKANSAQDNPWWFFVFILPIALLGEELFSITIFDTLRKKMRINTKVASLLTAIIFGLIHFETYLGSSALFTIVQVILVQGGIRLWFNQAYLKTKSLNTSWAVHYAFDLIAFVLGSLLSS</sequence>
<keyword evidence="3" id="KW-0378">Hydrolase</keyword>
<dbReference type="EC" id="3.4.-.-" evidence="3"/>
<protein>
    <submittedName>
        <fullName evidence="3">CAAX amino terminal protease family protein</fullName>
        <ecNumber evidence="3">3.4.-.-</ecNumber>
    </submittedName>
</protein>
<dbReference type="GO" id="GO:0006508">
    <property type="term" value="P:proteolysis"/>
    <property type="evidence" value="ECO:0007669"/>
    <property type="project" value="UniProtKB-KW"/>
</dbReference>
<evidence type="ECO:0000313" key="4">
    <source>
        <dbReference type="Proteomes" id="UP000352698"/>
    </source>
</evidence>
<feature type="domain" description="CAAX prenyl protease 2/Lysostaphin resistance protein A-like" evidence="2">
    <location>
        <begin position="110"/>
        <end position="210"/>
    </location>
</feature>
<comment type="similarity">
    <text evidence="1">Belongs to the UPF0177 family.</text>
</comment>
<dbReference type="Proteomes" id="UP000352698">
    <property type="component" value="Unassembled WGS sequence"/>
</dbReference>
<dbReference type="RefSeq" id="WP_010738403.1">
    <property type="nucleotide sequence ID" value="NZ_AP027299.1"/>
</dbReference>
<gene>
    <name evidence="3" type="ORF">NCTC12204_00538</name>
</gene>
<keyword evidence="3" id="KW-0645">Protease</keyword>
<dbReference type="InterPro" id="IPR003675">
    <property type="entry name" value="Rce1/LyrA-like_dom"/>
</dbReference>
<evidence type="ECO:0000313" key="3">
    <source>
        <dbReference type="EMBL" id="VTQ60090.1"/>
    </source>
</evidence>
<accession>A0A449E5I7</accession>
<organism evidence="3 4">
    <name type="scientific">Enterococcus hirae</name>
    <dbReference type="NCBI Taxonomy" id="1354"/>
    <lineage>
        <taxon>Bacteria</taxon>
        <taxon>Bacillati</taxon>
        <taxon>Bacillota</taxon>
        <taxon>Bacilli</taxon>
        <taxon>Lactobacillales</taxon>
        <taxon>Enterococcaceae</taxon>
        <taxon>Enterococcus</taxon>
    </lineage>
</organism>
<dbReference type="GO" id="GO:0080120">
    <property type="term" value="P:CAAX-box protein maturation"/>
    <property type="evidence" value="ECO:0007669"/>
    <property type="project" value="UniProtKB-ARBA"/>
</dbReference>
<reference evidence="3 4" key="1">
    <citation type="submission" date="2019-05" db="EMBL/GenBank/DDBJ databases">
        <authorList>
            <consortium name="Pathogen Informatics"/>
        </authorList>
    </citation>
    <scope>NUCLEOTIDE SEQUENCE [LARGE SCALE GENOMIC DNA]</scope>
    <source>
        <strain evidence="3 4">NCTC12204</strain>
    </source>
</reference>